<evidence type="ECO:0000313" key="8">
    <source>
        <dbReference type="Proteomes" id="UP001530315"/>
    </source>
</evidence>
<feature type="transmembrane region" description="Helical" evidence="6">
    <location>
        <begin position="457"/>
        <end position="478"/>
    </location>
</feature>
<feature type="transmembrane region" description="Helical" evidence="6">
    <location>
        <begin position="253"/>
        <end position="271"/>
    </location>
</feature>
<keyword evidence="4 6" id="KW-0472">Membrane</keyword>
<feature type="transmembrane region" description="Helical" evidence="6">
    <location>
        <begin position="415"/>
        <end position="436"/>
    </location>
</feature>
<dbReference type="Pfam" id="PF06423">
    <property type="entry name" value="GWT1"/>
    <property type="match status" value="1"/>
</dbReference>
<dbReference type="GO" id="GO:0016020">
    <property type="term" value="C:membrane"/>
    <property type="evidence" value="ECO:0007669"/>
    <property type="project" value="UniProtKB-SubCell"/>
</dbReference>
<comment type="subcellular location">
    <subcellularLocation>
        <location evidence="1">Membrane</location>
        <topology evidence="1">Multi-pass membrane protein</topology>
    </subcellularLocation>
</comment>
<feature type="transmembrane region" description="Helical" evidence="6">
    <location>
        <begin position="383"/>
        <end position="403"/>
    </location>
</feature>
<evidence type="ECO:0000313" key="7">
    <source>
        <dbReference type="EMBL" id="KAL3771462.1"/>
    </source>
</evidence>
<keyword evidence="3 6" id="KW-1133">Transmembrane helix</keyword>
<organism evidence="7 8">
    <name type="scientific">Stephanodiscus triporus</name>
    <dbReference type="NCBI Taxonomy" id="2934178"/>
    <lineage>
        <taxon>Eukaryota</taxon>
        <taxon>Sar</taxon>
        <taxon>Stramenopiles</taxon>
        <taxon>Ochrophyta</taxon>
        <taxon>Bacillariophyta</taxon>
        <taxon>Coscinodiscophyceae</taxon>
        <taxon>Thalassiosirophycidae</taxon>
        <taxon>Stephanodiscales</taxon>
        <taxon>Stephanodiscaceae</taxon>
        <taxon>Stephanodiscus</taxon>
    </lineage>
</organism>
<feature type="transmembrane region" description="Helical" evidence="6">
    <location>
        <begin position="177"/>
        <end position="200"/>
    </location>
</feature>
<accession>A0ABD3N616</accession>
<name>A0ABD3N616_9STRA</name>
<dbReference type="AlphaFoldDB" id="A0ABD3N616"/>
<keyword evidence="8" id="KW-1185">Reference proteome</keyword>
<feature type="region of interest" description="Disordered" evidence="5">
    <location>
        <begin position="107"/>
        <end position="130"/>
    </location>
</feature>
<dbReference type="InterPro" id="IPR009447">
    <property type="entry name" value="PIGW/GWT1"/>
</dbReference>
<reference evidence="7 8" key="1">
    <citation type="submission" date="2024-10" db="EMBL/GenBank/DDBJ databases">
        <title>Updated reference genomes for cyclostephanoid diatoms.</title>
        <authorList>
            <person name="Roberts W.R."/>
            <person name="Alverson A.J."/>
        </authorList>
    </citation>
    <scope>NUCLEOTIDE SEQUENCE [LARGE SCALE GENOMIC DNA]</scope>
    <source>
        <strain evidence="7 8">AJA276-08</strain>
    </source>
</reference>
<evidence type="ECO:0000256" key="1">
    <source>
        <dbReference type="ARBA" id="ARBA00004141"/>
    </source>
</evidence>
<evidence type="ECO:0008006" key="9">
    <source>
        <dbReference type="Google" id="ProtNLM"/>
    </source>
</evidence>
<protein>
    <recommendedName>
        <fullName evidence="9">Phosphatidylinositol-glycan biosynthesis class W protein</fullName>
    </recommendedName>
</protein>
<dbReference type="GO" id="GO:0006505">
    <property type="term" value="P:GPI anchor metabolic process"/>
    <property type="evidence" value="ECO:0007669"/>
    <property type="project" value="UniProtKB-ARBA"/>
</dbReference>
<evidence type="ECO:0000256" key="3">
    <source>
        <dbReference type="ARBA" id="ARBA00022989"/>
    </source>
</evidence>
<dbReference type="PANTHER" id="PTHR20661">
    <property type="entry name" value="PHOSPHATIDYLINOSITOL-GLYCAN BIOSYNTHESIS CLASS W PROTEIN"/>
    <property type="match status" value="1"/>
</dbReference>
<dbReference type="EMBL" id="JALLAZ020001601">
    <property type="protein sequence ID" value="KAL3771462.1"/>
    <property type="molecule type" value="Genomic_DNA"/>
</dbReference>
<evidence type="ECO:0000256" key="5">
    <source>
        <dbReference type="SAM" id="MobiDB-lite"/>
    </source>
</evidence>
<evidence type="ECO:0000256" key="4">
    <source>
        <dbReference type="ARBA" id="ARBA00023136"/>
    </source>
</evidence>
<evidence type="ECO:0000256" key="2">
    <source>
        <dbReference type="ARBA" id="ARBA00022692"/>
    </source>
</evidence>
<sequence length="518" mass="56200">MMGPDPANAAARRYRDKEVFVTGHDGTTPHEVFLLCLVAPVGLRLYRGVRPHVVARLLGGGHPVVVDVIVEFLTLILPMLVVQTSLLPPIVGPCLLLAGMTILASSMPPPPPPSSSDGTGGCDEPDRRRRPASLSVHRACVYVLTTIAILAVDFPLFPRRFCKTERDGYGWMDLGAASFVVIAGWTSAIGGASDATSSVVGPDRPAIAPLGLSSATTRRKFVRKCAPLLLLGIVRLATNKGLEYQEHVSEYGVHWNFFFTLCCVEGFVVVWRDIKREWSLVDPASTAKYLPDLAMAMLLIVPYQMFLSSGGQEFIENSDRRCGDSHGSFSPCDAFVANREGILGVVGYTSLRLLSEAVARACLLPVFGVGSERSDDRGQRRRLYVMSLGLWMAHILLTCGLGVPNSRRSTNAPFVLWSLAHNMSLLCLIEATATRMHATAKNGNAERNASNPRILEAVNRFGLAVFLSSNILTGLVNLTVDTLHSSDGKAVFIMSSYLALVCGFALVLDTLFNREKVD</sequence>
<dbReference type="Proteomes" id="UP001530315">
    <property type="component" value="Unassembled WGS sequence"/>
</dbReference>
<feature type="transmembrane region" description="Helical" evidence="6">
    <location>
        <begin position="139"/>
        <end position="157"/>
    </location>
</feature>
<dbReference type="GO" id="GO:0008374">
    <property type="term" value="F:O-acyltransferase activity"/>
    <property type="evidence" value="ECO:0007669"/>
    <property type="project" value="UniProtKB-ARBA"/>
</dbReference>
<keyword evidence="2 6" id="KW-0812">Transmembrane</keyword>
<dbReference type="PANTHER" id="PTHR20661:SF0">
    <property type="entry name" value="PHOSPHATIDYLINOSITOL-GLYCAN BIOSYNTHESIS CLASS W PROTEIN"/>
    <property type="match status" value="1"/>
</dbReference>
<feature type="transmembrane region" description="Helical" evidence="6">
    <location>
        <begin position="490"/>
        <end position="512"/>
    </location>
</feature>
<comment type="caution">
    <text evidence="7">The sequence shown here is derived from an EMBL/GenBank/DDBJ whole genome shotgun (WGS) entry which is preliminary data.</text>
</comment>
<evidence type="ECO:0000256" key="6">
    <source>
        <dbReference type="SAM" id="Phobius"/>
    </source>
</evidence>
<gene>
    <name evidence="7" type="ORF">ACHAW5_006145</name>
</gene>
<proteinExistence type="predicted"/>